<dbReference type="GO" id="GO:0051539">
    <property type="term" value="F:4 iron, 4 sulfur cluster binding"/>
    <property type="evidence" value="ECO:0007669"/>
    <property type="project" value="UniProtKB-UniRule"/>
</dbReference>
<dbReference type="InterPro" id="IPR013785">
    <property type="entry name" value="Aldolase_TIM"/>
</dbReference>
<dbReference type="InterPro" id="IPR034505">
    <property type="entry name" value="Coproporphyrinogen-III_oxidase"/>
</dbReference>
<comment type="similarity">
    <text evidence="1">Belongs to the anaerobic coproporphyrinogen-III oxidase family. HemW subfamily.</text>
</comment>
<keyword evidence="4 9" id="KW-0949">S-adenosyl-L-methionine</keyword>
<dbReference type="AlphaFoldDB" id="A0A1V2I3T5"/>
<evidence type="ECO:0000256" key="1">
    <source>
        <dbReference type="ARBA" id="ARBA00006100"/>
    </source>
</evidence>
<comment type="function">
    <text evidence="9">Probably acts as a heme chaperone, transferring heme to an unknown acceptor. Binds one molecule of heme per monomer, possibly covalently. Binds 1 [4Fe-4S] cluster. The cluster is coordinated with 3 cysteines and an exchangeable S-adenosyl-L-methionine.</text>
</comment>
<keyword evidence="9" id="KW-0004">4Fe-4S</keyword>
<comment type="subcellular location">
    <subcellularLocation>
        <location evidence="9">Cytoplasm</location>
    </subcellularLocation>
</comment>
<keyword evidence="5 9" id="KW-0479">Metal-binding</keyword>
<protein>
    <recommendedName>
        <fullName evidence="2 9">Heme chaperone HemW</fullName>
    </recommendedName>
</protein>
<keyword evidence="9" id="KW-0963">Cytoplasm</keyword>
<dbReference type="InterPro" id="IPR007197">
    <property type="entry name" value="rSAM"/>
</dbReference>
<dbReference type="SFLD" id="SFLDS00029">
    <property type="entry name" value="Radical_SAM"/>
    <property type="match status" value="1"/>
</dbReference>
<evidence type="ECO:0000256" key="6">
    <source>
        <dbReference type="ARBA" id="ARBA00023004"/>
    </source>
</evidence>
<dbReference type="GO" id="GO:0004109">
    <property type="term" value="F:coproporphyrinogen oxidase activity"/>
    <property type="evidence" value="ECO:0007669"/>
    <property type="project" value="InterPro"/>
</dbReference>
<name>A0A1V2I3T5_9ACTN</name>
<dbReference type="SMART" id="SM00729">
    <property type="entry name" value="Elp3"/>
    <property type="match status" value="1"/>
</dbReference>
<evidence type="ECO:0000256" key="4">
    <source>
        <dbReference type="ARBA" id="ARBA00022691"/>
    </source>
</evidence>
<evidence type="ECO:0000256" key="9">
    <source>
        <dbReference type="RuleBase" id="RU364116"/>
    </source>
</evidence>
<dbReference type="PROSITE" id="PS51918">
    <property type="entry name" value="RADICAL_SAM"/>
    <property type="match status" value="1"/>
</dbReference>
<dbReference type="EMBL" id="MOMC01000066">
    <property type="protein sequence ID" value="ONH24891.1"/>
    <property type="molecule type" value="Genomic_DNA"/>
</dbReference>
<gene>
    <name evidence="11" type="ORF">BL253_28900</name>
</gene>
<dbReference type="InterPro" id="IPR006638">
    <property type="entry name" value="Elp3/MiaA/NifB-like_rSAM"/>
</dbReference>
<evidence type="ECO:0000259" key="10">
    <source>
        <dbReference type="PROSITE" id="PS51918"/>
    </source>
</evidence>
<keyword evidence="3 9" id="KW-0349">Heme</keyword>
<dbReference type="PANTHER" id="PTHR13932:SF5">
    <property type="entry name" value="RADICAL S-ADENOSYL METHIONINE DOMAIN-CONTAINING PROTEIN 1, MITOCHONDRIAL"/>
    <property type="match status" value="1"/>
</dbReference>
<dbReference type="STRING" id="1834516.BL253_28900"/>
<evidence type="ECO:0000256" key="3">
    <source>
        <dbReference type="ARBA" id="ARBA00022617"/>
    </source>
</evidence>
<keyword evidence="8 9" id="KW-0143">Chaperone</keyword>
<sequence length="408" mass="43030">MSAKPPEGQSPPADGTLPAAALAELPRHAFGIYIHVPYCATRCGYCDFNTYTAAELGGGASAATFATTASAEIRLAARVLGPGAPAVDTVFFGGGTPTLLPPADLAALVCAVDDAFGLRPGAEVTTEANPESVDAAALEQLRAAGLTRVSFGMQSARPHVLAALDRQHTPGRLPDVVDWARKAGFEQVSVDLIYGAPGESERDWAASLDAAVDLAPDHVSAYALTVEEGTKLARRVRRGELLETDDDQLADRYIQADETLQAAGLAAYEVSNWASGPEAWCRHNMGYWRGATWWGIGPGAHSHVGGVRWWNVRHPTEYTQRLRAGQSPAQARETVSPADRHVERVMLGVRLAEGLPVVELTPGGLAAVDDLVASGLADPAGLAAGRISLTRQGRLLTDTVVRALLPDL</sequence>
<accession>A0A1V2I3T5</accession>
<dbReference type="Proteomes" id="UP000188929">
    <property type="component" value="Unassembled WGS sequence"/>
</dbReference>
<dbReference type="OrthoDB" id="9808022at2"/>
<dbReference type="SFLD" id="SFLDG01065">
    <property type="entry name" value="anaerobic_coproporphyrinogen-I"/>
    <property type="match status" value="1"/>
</dbReference>
<proteinExistence type="inferred from homology"/>
<feature type="domain" description="Radical SAM core" evidence="10">
    <location>
        <begin position="24"/>
        <end position="266"/>
    </location>
</feature>
<dbReference type="GO" id="GO:0046872">
    <property type="term" value="F:metal ion binding"/>
    <property type="evidence" value="ECO:0007669"/>
    <property type="project" value="UniProtKB-UniRule"/>
</dbReference>
<dbReference type="NCBIfam" id="TIGR00539">
    <property type="entry name" value="hemN_rel"/>
    <property type="match status" value="1"/>
</dbReference>
<dbReference type="Pfam" id="PF04055">
    <property type="entry name" value="Radical_SAM"/>
    <property type="match status" value="1"/>
</dbReference>
<dbReference type="PANTHER" id="PTHR13932">
    <property type="entry name" value="COPROPORPHYRINIGEN III OXIDASE"/>
    <property type="match status" value="1"/>
</dbReference>
<dbReference type="SUPFAM" id="SSF102114">
    <property type="entry name" value="Radical SAM enzymes"/>
    <property type="match status" value="1"/>
</dbReference>
<reference evidence="12" key="1">
    <citation type="submission" date="2016-10" db="EMBL/GenBank/DDBJ databases">
        <title>Frankia sp. NRRL B-16386 Genome sequencing.</title>
        <authorList>
            <person name="Ghodhbane-Gtari F."/>
            <person name="Swanson E."/>
            <person name="Gueddou A."/>
            <person name="Hezbri K."/>
            <person name="Ktari K."/>
            <person name="Nouioui I."/>
            <person name="Morris K."/>
            <person name="Simpson S."/>
            <person name="Abebe-Akele F."/>
            <person name="Thomas K."/>
            <person name="Gtari M."/>
            <person name="Tisa L.S."/>
        </authorList>
    </citation>
    <scope>NUCLEOTIDE SEQUENCE [LARGE SCALE GENOMIC DNA]</scope>
    <source>
        <strain evidence="12">NRRL B-16386</strain>
    </source>
</reference>
<dbReference type="Gene3D" id="3.20.20.70">
    <property type="entry name" value="Aldolase class I"/>
    <property type="match status" value="1"/>
</dbReference>
<evidence type="ECO:0000313" key="11">
    <source>
        <dbReference type="EMBL" id="ONH24891.1"/>
    </source>
</evidence>
<dbReference type="GO" id="GO:0006779">
    <property type="term" value="P:porphyrin-containing compound biosynthetic process"/>
    <property type="evidence" value="ECO:0007669"/>
    <property type="project" value="InterPro"/>
</dbReference>
<evidence type="ECO:0000256" key="5">
    <source>
        <dbReference type="ARBA" id="ARBA00022723"/>
    </source>
</evidence>
<dbReference type="SFLD" id="SFLDF00288">
    <property type="entry name" value="HemN-like__clustered_with_nucl"/>
    <property type="match status" value="1"/>
</dbReference>
<dbReference type="SFLD" id="SFLDF00562">
    <property type="entry name" value="HemN-like__clustered_with_heat"/>
    <property type="match status" value="1"/>
</dbReference>
<dbReference type="RefSeq" id="WP_076820554.1">
    <property type="nucleotide sequence ID" value="NZ_MOMC01000066.1"/>
</dbReference>
<evidence type="ECO:0000256" key="7">
    <source>
        <dbReference type="ARBA" id="ARBA00023014"/>
    </source>
</evidence>
<evidence type="ECO:0000313" key="12">
    <source>
        <dbReference type="Proteomes" id="UP000188929"/>
    </source>
</evidence>
<keyword evidence="12" id="KW-1185">Reference proteome</keyword>
<evidence type="ECO:0000256" key="8">
    <source>
        <dbReference type="ARBA" id="ARBA00023186"/>
    </source>
</evidence>
<comment type="caution">
    <text evidence="11">The sequence shown here is derived from an EMBL/GenBank/DDBJ whole genome shotgun (WGS) entry which is preliminary data.</text>
</comment>
<dbReference type="CDD" id="cd01335">
    <property type="entry name" value="Radical_SAM"/>
    <property type="match status" value="1"/>
</dbReference>
<organism evidence="11 12">
    <name type="scientific">Pseudofrankia asymbiotica</name>
    <dbReference type="NCBI Taxonomy" id="1834516"/>
    <lineage>
        <taxon>Bacteria</taxon>
        <taxon>Bacillati</taxon>
        <taxon>Actinomycetota</taxon>
        <taxon>Actinomycetes</taxon>
        <taxon>Frankiales</taxon>
        <taxon>Frankiaceae</taxon>
        <taxon>Pseudofrankia</taxon>
    </lineage>
</organism>
<dbReference type="GO" id="GO:0005737">
    <property type="term" value="C:cytoplasm"/>
    <property type="evidence" value="ECO:0007669"/>
    <property type="project" value="UniProtKB-SubCell"/>
</dbReference>
<dbReference type="InterPro" id="IPR004559">
    <property type="entry name" value="HemW-like"/>
</dbReference>
<dbReference type="InterPro" id="IPR058240">
    <property type="entry name" value="rSAM_sf"/>
</dbReference>
<evidence type="ECO:0000256" key="2">
    <source>
        <dbReference type="ARBA" id="ARBA00017228"/>
    </source>
</evidence>
<keyword evidence="6 9" id="KW-0408">Iron</keyword>
<keyword evidence="7 9" id="KW-0411">Iron-sulfur</keyword>